<feature type="chain" id="PRO_5045709773" description="WD40-like Beta Propeller Repeat" evidence="1">
    <location>
        <begin position="21"/>
        <end position="304"/>
    </location>
</feature>
<dbReference type="Proteomes" id="UP001500433">
    <property type="component" value="Unassembled WGS sequence"/>
</dbReference>
<name>A0ABP9FEG7_9FLAO</name>
<evidence type="ECO:0000256" key="1">
    <source>
        <dbReference type="SAM" id="SignalP"/>
    </source>
</evidence>
<dbReference type="SUPFAM" id="SSF82171">
    <property type="entry name" value="DPP6 N-terminal domain-like"/>
    <property type="match status" value="1"/>
</dbReference>
<protein>
    <recommendedName>
        <fullName evidence="4">WD40-like Beta Propeller Repeat</fullName>
    </recommendedName>
</protein>
<evidence type="ECO:0000313" key="3">
    <source>
        <dbReference type="Proteomes" id="UP001500433"/>
    </source>
</evidence>
<feature type="signal peptide" evidence="1">
    <location>
        <begin position="1"/>
        <end position="20"/>
    </location>
</feature>
<organism evidence="2 3">
    <name type="scientific">Flaviramulus aquimarinus</name>
    <dbReference type="NCBI Taxonomy" id="1170456"/>
    <lineage>
        <taxon>Bacteria</taxon>
        <taxon>Pseudomonadati</taxon>
        <taxon>Bacteroidota</taxon>
        <taxon>Flavobacteriia</taxon>
        <taxon>Flavobacteriales</taxon>
        <taxon>Flavobacteriaceae</taxon>
        <taxon>Flaviramulus</taxon>
    </lineage>
</organism>
<dbReference type="InterPro" id="IPR011659">
    <property type="entry name" value="WD40"/>
</dbReference>
<evidence type="ECO:0000313" key="2">
    <source>
        <dbReference type="EMBL" id="GAA4900504.1"/>
    </source>
</evidence>
<gene>
    <name evidence="2" type="ORF">GCM10023311_27680</name>
</gene>
<dbReference type="Pfam" id="PF07676">
    <property type="entry name" value="PD40"/>
    <property type="match status" value="2"/>
</dbReference>
<evidence type="ECO:0008006" key="4">
    <source>
        <dbReference type="Google" id="ProtNLM"/>
    </source>
</evidence>
<dbReference type="Gene3D" id="2.120.10.30">
    <property type="entry name" value="TolB, C-terminal domain"/>
    <property type="match status" value="1"/>
</dbReference>
<comment type="caution">
    <text evidence="2">The sequence shown here is derived from an EMBL/GenBank/DDBJ whole genome shotgun (WGS) entry which is preliminary data.</text>
</comment>
<keyword evidence="1" id="KW-0732">Signal</keyword>
<accession>A0ABP9FEG7</accession>
<dbReference type="RefSeq" id="WP_345274756.1">
    <property type="nucleotide sequence ID" value="NZ_BAABJH010000007.1"/>
</dbReference>
<dbReference type="EMBL" id="BAABJH010000007">
    <property type="protein sequence ID" value="GAA4900504.1"/>
    <property type="molecule type" value="Genomic_DNA"/>
</dbReference>
<dbReference type="InterPro" id="IPR011042">
    <property type="entry name" value="6-blade_b-propeller_TolB-like"/>
</dbReference>
<keyword evidence="3" id="KW-1185">Reference proteome</keyword>
<sequence>MLKKFCYIIFLSGLLSFSQAEDYNVKNLKVNTENTHFGLMPFGNDKIIFTSYFIDSRGKVKRYEGNPVLTVFEGDLSDDGNIINISPIQIAGKKEIAGITSATISPDGKFIYITTQYTRKNRPKGDFKDTNFHIKVGEFKASLGWTNFKVLPFCKPRYSYAHPTLSHDGKTLYFTANIRGGKETTKGGSDIFKVDVLGENKYGEPKNLGSKVNSYSREMFPFMSADNILYFASNRPSGFGGFDIYKSHMNVSGVFEKAEKLPKPFNSKQDDFSLIMNPDNTSGYFVSKRIGGKGDDDIYYFLKI</sequence>
<proteinExistence type="predicted"/>
<reference evidence="3" key="1">
    <citation type="journal article" date="2019" name="Int. J. Syst. Evol. Microbiol.">
        <title>The Global Catalogue of Microorganisms (GCM) 10K type strain sequencing project: providing services to taxonomists for standard genome sequencing and annotation.</title>
        <authorList>
            <consortium name="The Broad Institute Genomics Platform"/>
            <consortium name="The Broad Institute Genome Sequencing Center for Infectious Disease"/>
            <person name="Wu L."/>
            <person name="Ma J."/>
        </authorList>
    </citation>
    <scope>NUCLEOTIDE SEQUENCE [LARGE SCALE GENOMIC DNA]</scope>
    <source>
        <strain evidence="3">JCM 18274</strain>
    </source>
</reference>